<dbReference type="Pfam" id="PF13560">
    <property type="entry name" value="HTH_31"/>
    <property type="match status" value="1"/>
</dbReference>
<proteinExistence type="predicted"/>
<dbReference type="Proteomes" id="UP001275440">
    <property type="component" value="Unassembled WGS sequence"/>
</dbReference>
<organism evidence="2 3">
    <name type="scientific">Rhodococcus zopfii</name>
    <dbReference type="NCBI Taxonomy" id="43772"/>
    <lineage>
        <taxon>Bacteria</taxon>
        <taxon>Bacillati</taxon>
        <taxon>Actinomycetota</taxon>
        <taxon>Actinomycetes</taxon>
        <taxon>Mycobacteriales</taxon>
        <taxon>Nocardiaceae</taxon>
        <taxon>Rhodococcus</taxon>
    </lineage>
</organism>
<dbReference type="EMBL" id="WBMO01000003">
    <property type="protein sequence ID" value="MDV2477266.1"/>
    <property type="molecule type" value="Genomic_DNA"/>
</dbReference>
<dbReference type="SUPFAM" id="SSF47413">
    <property type="entry name" value="lambda repressor-like DNA-binding domains"/>
    <property type="match status" value="1"/>
</dbReference>
<comment type="caution">
    <text evidence="2">The sequence shown here is derived from an EMBL/GenBank/DDBJ whole genome shotgun (WGS) entry which is preliminary data.</text>
</comment>
<sequence length="147" mass="15529">MEKASLERLGRTVRERRLALGLTQDQVTEAGGPSDKRQTKIENATPPAPSITTLAKLDVALRWSPGSAAAVLNGGAPMPSEARTLTEEDVERRVALALALERVGVTNAAARGTPRGGGGILNDDVIDSLIDLLNSLPPARRDEETPT</sequence>
<dbReference type="InterPro" id="IPR010982">
    <property type="entry name" value="Lambda_DNA-bd_dom_sf"/>
</dbReference>
<evidence type="ECO:0000256" key="1">
    <source>
        <dbReference type="SAM" id="MobiDB-lite"/>
    </source>
</evidence>
<reference evidence="2 3" key="1">
    <citation type="submission" date="2019-10" db="EMBL/GenBank/DDBJ databases">
        <title>Draft Genome Assembly of Rhodococcus zopfii DSM44189.</title>
        <authorList>
            <person name="Sutton J.M."/>
            <person name="Akob D.M."/>
            <person name="Bushman T.J."/>
        </authorList>
    </citation>
    <scope>NUCLEOTIDE SEQUENCE [LARGE SCALE GENOMIC DNA]</scope>
    <source>
        <strain evidence="2 3">DSM 44189</strain>
    </source>
</reference>
<gene>
    <name evidence="2" type="ORF">F8M49_21365</name>
</gene>
<evidence type="ECO:0000313" key="3">
    <source>
        <dbReference type="Proteomes" id="UP001275440"/>
    </source>
</evidence>
<protein>
    <submittedName>
        <fullName evidence="2">Helix-turn-helix domain-containing protein</fullName>
    </submittedName>
</protein>
<evidence type="ECO:0000313" key="2">
    <source>
        <dbReference type="EMBL" id="MDV2477266.1"/>
    </source>
</evidence>
<name>A0ABU3WTB8_9NOCA</name>
<feature type="region of interest" description="Disordered" evidence="1">
    <location>
        <begin position="20"/>
        <end position="49"/>
    </location>
</feature>
<dbReference type="Gene3D" id="1.10.260.40">
    <property type="entry name" value="lambda repressor-like DNA-binding domains"/>
    <property type="match status" value="1"/>
</dbReference>
<accession>A0ABU3WTB8</accession>
<keyword evidence="3" id="KW-1185">Reference proteome</keyword>